<accession>A0AAF5PH73</accession>
<reference evidence="3" key="3">
    <citation type="submission" date="2024-02" db="UniProtKB">
        <authorList>
            <consortium name="WormBaseParasite"/>
        </authorList>
    </citation>
    <scope>IDENTIFICATION</scope>
    <source>
        <strain evidence="3">pt0022</strain>
    </source>
</reference>
<reference evidence="2" key="2">
    <citation type="journal article" date="2016" name="Mol. Ecol.">
        <title>Population genomics of the filarial nematode parasite Wuchereria bancrofti from mosquitoes.</title>
        <authorList>
            <person name="Small S.T."/>
            <person name="Reimer L.J."/>
            <person name="Tisch D.J."/>
            <person name="King C.L."/>
            <person name="Christensen B.M."/>
            <person name="Siba P.M."/>
            <person name="Kazura J.W."/>
            <person name="Serre D."/>
            <person name="Zimmerman P.A."/>
        </authorList>
    </citation>
    <scope>NUCLEOTIDE SEQUENCE</scope>
    <source>
        <strain evidence="2">pt0022</strain>
    </source>
</reference>
<dbReference type="WBParaSite" id="mrna-Wban_00637">
    <property type="protein sequence ID" value="mrna-Wban_00637"/>
    <property type="gene ID" value="Wban_00637"/>
</dbReference>
<dbReference type="Proteomes" id="UP000093561">
    <property type="component" value="Unassembled WGS sequence"/>
</dbReference>
<proteinExistence type="predicted"/>
<feature type="region of interest" description="Disordered" evidence="1">
    <location>
        <begin position="1212"/>
        <end position="1238"/>
    </location>
</feature>
<evidence type="ECO:0000313" key="2">
    <source>
        <dbReference type="Proteomes" id="UP000093561"/>
    </source>
</evidence>
<name>A0AAF5PH73_WUCBA</name>
<evidence type="ECO:0000256" key="1">
    <source>
        <dbReference type="SAM" id="MobiDB-lite"/>
    </source>
</evidence>
<feature type="region of interest" description="Disordered" evidence="1">
    <location>
        <begin position="1068"/>
        <end position="1112"/>
    </location>
</feature>
<evidence type="ECO:0000313" key="3">
    <source>
        <dbReference type="WBParaSite" id="mrna-Wban_00637"/>
    </source>
</evidence>
<reference evidence="2" key="1">
    <citation type="submission" date="2015-03" db="EMBL/GenBank/DDBJ databases">
        <title>Wuchereria bancrofti Genome Sequencing Papua New Guinea Strain.</title>
        <authorList>
            <person name="Small S.T."/>
            <person name="Serre D."/>
            <person name="Zimmerman P.A."/>
        </authorList>
    </citation>
    <scope>NUCLEOTIDE SEQUENCE [LARGE SCALE GENOMIC DNA]</scope>
    <source>
        <strain evidence="2">pt0022</strain>
    </source>
</reference>
<organism evidence="2 3">
    <name type="scientific">Wuchereria bancrofti</name>
    <dbReference type="NCBI Taxonomy" id="6293"/>
    <lineage>
        <taxon>Eukaryota</taxon>
        <taxon>Metazoa</taxon>
        <taxon>Ecdysozoa</taxon>
        <taxon>Nematoda</taxon>
        <taxon>Chromadorea</taxon>
        <taxon>Rhabditida</taxon>
        <taxon>Spirurina</taxon>
        <taxon>Spiruromorpha</taxon>
        <taxon>Filarioidea</taxon>
        <taxon>Onchocercidae</taxon>
        <taxon>Wuchereria</taxon>
    </lineage>
</organism>
<feature type="compositionally biased region" description="Basic residues" evidence="1">
    <location>
        <begin position="1068"/>
        <end position="1101"/>
    </location>
</feature>
<protein>
    <submittedName>
        <fullName evidence="3">Uncharacterized protein</fullName>
    </submittedName>
</protein>
<sequence>MSRVSDLTCDETMPSIDEVERRDGRRFFQQSINVPIARISPVVPSVALQQNSRQFMKTYIRSQANAPFPAGCSNGSQKVVHYGTTSVSSIPQCATAVPGRSKLVTIRPVGAAHSFLKSYDIAQLSGNPMTTVYLQQQHNLHLAGAQQPVLPLSPRARELEESRVVRSSPAAFTNCGNIDSRRYLPSGRNVVGVGDIPVRSSIRVNPIISSADFLRGAKVVTRISDERADMKPVMIPAPTVNITCSASVTASTASVTALHDTCIPIPAGQHDGIVGTSYPGPSARPTILRKNRESGSLSAVRRLIVAEAHANPYQEVLASPLTAVKDNSSLMCFKRTNATDSRILSGAPCLSPDTRGIFARKTPALLIGNIVQNTKNFSDQVAVAEAVEVSPRKRLRKQNFECTNTEKMKLLISTERVVGDSFVTVKDELTWKSADLDCESREVEDPVPEKMPKRRSRVHIDNCTGTVSLQQRVSTSVPQQNNSDSYTKVKRMKKTKIIPRNKLSALGVPAVVELDSNSWPMSSFVDEKRASLQYGQMNSADAETIEAQANEKWMEDAEVQKIEDTAYLMCHIFGLEMTVPSNPYPDSQRFLHSSCDISATFCFFGEDKINGNNPSTVLDETLSRVTTMMAKEAVGSTISKSFITSGGTSNIQNDCGKSEIHCRQFTEQNRKVFAQMLLCSGLKDRWQRFGRISGCERIMKRIYVKRWMLQEHFRNTKHTATADVELNPHLVASLDDYSLTAAKKQAEKFLENYPICSPSTSDNFFEKNVDNGPVYVYKYLEEALDIYTHSANNRLVETGHTSSQKCIQTGVRLSRGVQSFGCMSRRDPETEILQAVAEVLAEIIEVVVENDIEGREERNEHQRLGRKRKKKDDHLFEIKIADRFGVFELSHSVPQSSNSVVALYDNMSQYTLNRKRKLEAVDADDAFFMNIENELNRKKKRVGGDKNLSRTLHSLSHMRAVHQRLSDVRKAEHDNLNEATKQMLNLVRHSDPASYVELINGHKEDCQPYDNESVREEKWQSRLLSFTKAVPPKIIPTSKNYDANISMKLHPPMNYTLKLFRERCIRPPKRFRSGMKRARKSQSRRGRGRQRGSVTHSKKKSPTPEPKLEDLEPHFSAAEMDAMFKKEFGMDMKTFRYERCSQQELHSACVGQEQPSHREGQRLGTAETSIRNQSCTDCGLLKKNTTMNMGNGSGVISEVTAIISEDPEVVTEKLKNGESQHGNGSDGSHVDSSVTVPYLDPTQNDEISLLEHVQTRGRYIREHFATLLHALRISELLTVKAIKMFRDYTADLFDRENRGASSS</sequence>